<dbReference type="OrthoDB" id="909062at2759"/>
<feature type="region of interest" description="Disordered" evidence="1">
    <location>
        <begin position="204"/>
        <end position="225"/>
    </location>
</feature>
<evidence type="ECO:0000313" key="3">
    <source>
        <dbReference type="Proteomes" id="UP000653305"/>
    </source>
</evidence>
<sequence length="519" mass="57889">MENWDPQMMLDLYLHNYLTKKNMHTTAEIFAREANFYPKGVAIEHPEGFLSEWWSIFWSMFSNKFPEHTVQDNGSGPSNSKPAIPSPDFNYMLQNMCPTMPPGFPNLAGPSVMQMQEIKNLFESDYSRTMMPRPDNGNLLGSDFLGMMMPRPENGNLLECDLPRMMMPRPENGNLLGHDFSRAMMLRPETGNLLESDMSRTMMPRPPRPENGNFPRSDIPAMNSNSPFMNVDQLARMLPSSSNPSYQREKVFKNPQLCLTRDDKCGSSFRRPTAAGPSKPSTKPHVLKFKSPETDTRSPAKNLNFNSQLNDPLVRLVPSSINFSPPPQEKVHKKPHQLCLKTDDKSSTRFCSSAAEETARFLPKASPGKMEHAAGTDARRVCEPERFALLSVDRSTQMLPSGSNFSGPKKNKKQRQLAAIGCKRYGADARAFVQAHIGPPPGMELDSNSQPNDIDQLPLLLSSPSKHSIPQQNVSKNDKLPVTQDDGCDTNLKSSTDSEPTHPAPEATIPPKTELAETG</sequence>
<feature type="region of interest" description="Disordered" evidence="1">
    <location>
        <begin position="263"/>
        <end position="307"/>
    </location>
</feature>
<gene>
    <name evidence="2" type="ORF">PHJA_002908800</name>
</gene>
<dbReference type="PROSITE" id="PS50896">
    <property type="entry name" value="LISH"/>
    <property type="match status" value="1"/>
</dbReference>
<dbReference type="AlphaFoldDB" id="A0A830D7F6"/>
<proteinExistence type="predicted"/>
<evidence type="ECO:0000313" key="2">
    <source>
        <dbReference type="EMBL" id="GFQ07647.1"/>
    </source>
</evidence>
<name>A0A830D7F6_9LAMI</name>
<comment type="caution">
    <text evidence="2">The sequence shown here is derived from an EMBL/GenBank/DDBJ whole genome shotgun (WGS) entry which is preliminary data.</text>
</comment>
<accession>A0A830D7F6</accession>
<feature type="region of interest" description="Disordered" evidence="1">
    <location>
        <begin position="436"/>
        <end position="519"/>
    </location>
</feature>
<keyword evidence="3" id="KW-1185">Reference proteome</keyword>
<feature type="compositionally biased region" description="Polar residues" evidence="1">
    <location>
        <begin position="466"/>
        <end position="475"/>
    </location>
</feature>
<protein>
    <submittedName>
        <fullName evidence="2">Transcriptional corepressor leunig</fullName>
    </submittedName>
</protein>
<reference evidence="2" key="1">
    <citation type="submission" date="2020-07" db="EMBL/GenBank/DDBJ databases">
        <title>Ethylene signaling mediates host invasion by parasitic plants.</title>
        <authorList>
            <person name="Yoshida S."/>
        </authorList>
    </citation>
    <scope>NUCLEOTIDE SEQUENCE</scope>
    <source>
        <strain evidence="2">Okayama</strain>
    </source>
</reference>
<dbReference type="PANTHER" id="PTHR44376:SF8">
    <property type="entry name" value="TRANSCRIPTIONAL COREPRESSOR LEUNIG-LIKE"/>
    <property type="match status" value="1"/>
</dbReference>
<dbReference type="InterPro" id="IPR006594">
    <property type="entry name" value="LisH"/>
</dbReference>
<dbReference type="PANTHER" id="PTHR44376">
    <property type="entry name" value="TRANSCRIPTIONAL REGULATOR OF FILAMENTOUS GROWTH FLO8"/>
    <property type="match status" value="1"/>
</dbReference>
<dbReference type="Proteomes" id="UP000653305">
    <property type="component" value="Unassembled WGS sequence"/>
</dbReference>
<dbReference type="GO" id="GO:0003714">
    <property type="term" value="F:transcription corepressor activity"/>
    <property type="evidence" value="ECO:0007669"/>
    <property type="project" value="InterPro"/>
</dbReference>
<dbReference type="EMBL" id="BMAC01001647">
    <property type="protein sequence ID" value="GFQ07647.1"/>
    <property type="molecule type" value="Genomic_DNA"/>
</dbReference>
<organism evidence="2 3">
    <name type="scientific">Phtheirospermum japonicum</name>
    <dbReference type="NCBI Taxonomy" id="374723"/>
    <lineage>
        <taxon>Eukaryota</taxon>
        <taxon>Viridiplantae</taxon>
        <taxon>Streptophyta</taxon>
        <taxon>Embryophyta</taxon>
        <taxon>Tracheophyta</taxon>
        <taxon>Spermatophyta</taxon>
        <taxon>Magnoliopsida</taxon>
        <taxon>eudicotyledons</taxon>
        <taxon>Gunneridae</taxon>
        <taxon>Pentapetalae</taxon>
        <taxon>asterids</taxon>
        <taxon>lamiids</taxon>
        <taxon>Lamiales</taxon>
        <taxon>Orobanchaceae</taxon>
        <taxon>Orobanchaceae incertae sedis</taxon>
        <taxon>Phtheirospermum</taxon>
    </lineage>
</organism>
<dbReference type="InterPro" id="IPR044716">
    <property type="entry name" value="LEUNIG-like"/>
</dbReference>
<feature type="region of interest" description="Disordered" evidence="1">
    <location>
        <begin position="398"/>
        <end position="417"/>
    </location>
</feature>
<evidence type="ECO:0000256" key="1">
    <source>
        <dbReference type="SAM" id="MobiDB-lite"/>
    </source>
</evidence>